<evidence type="ECO:0000256" key="1">
    <source>
        <dbReference type="SAM" id="MobiDB-lite"/>
    </source>
</evidence>
<sequence>MESQPVQVSPSASPTKKLNFSVDSLLSRNKIEGKTSTITEQKEELLDQTSDTSGRSSPGSDISVDQNSATDAVSLSMAAAAQQRANFVRHTAAQLPHSAFLYPWLMSANLMTSPPVSLISSTAQQQSSK</sequence>
<dbReference type="Proteomes" id="UP000593567">
    <property type="component" value="Unassembled WGS sequence"/>
</dbReference>
<organism evidence="2 3">
    <name type="scientific">Bugula neritina</name>
    <name type="common">Brown bryozoan</name>
    <name type="synonym">Sertularia neritina</name>
    <dbReference type="NCBI Taxonomy" id="10212"/>
    <lineage>
        <taxon>Eukaryota</taxon>
        <taxon>Metazoa</taxon>
        <taxon>Spiralia</taxon>
        <taxon>Lophotrochozoa</taxon>
        <taxon>Bryozoa</taxon>
        <taxon>Gymnolaemata</taxon>
        <taxon>Cheilostomatida</taxon>
        <taxon>Flustrina</taxon>
        <taxon>Buguloidea</taxon>
        <taxon>Bugulidae</taxon>
        <taxon>Bugula</taxon>
    </lineage>
</organism>
<reference evidence="2" key="1">
    <citation type="submission" date="2020-06" db="EMBL/GenBank/DDBJ databases">
        <title>Draft genome of Bugula neritina, a colonial animal packing powerful symbionts and potential medicines.</title>
        <authorList>
            <person name="Rayko M."/>
        </authorList>
    </citation>
    <scope>NUCLEOTIDE SEQUENCE [LARGE SCALE GENOMIC DNA]</scope>
    <source>
        <strain evidence="2">Kwan_BN1</strain>
    </source>
</reference>
<protein>
    <submittedName>
        <fullName evidence="2">Uncharacterized protein</fullName>
    </submittedName>
</protein>
<evidence type="ECO:0000313" key="2">
    <source>
        <dbReference type="EMBL" id="KAF6034960.1"/>
    </source>
</evidence>
<feature type="region of interest" description="Disordered" evidence="1">
    <location>
        <begin position="33"/>
        <end position="69"/>
    </location>
</feature>
<comment type="caution">
    <text evidence="2">The sequence shown here is derived from an EMBL/GenBank/DDBJ whole genome shotgun (WGS) entry which is preliminary data.</text>
</comment>
<accession>A0A7J7K8J2</accession>
<proteinExistence type="predicted"/>
<dbReference type="AlphaFoldDB" id="A0A7J7K8J2"/>
<name>A0A7J7K8J2_BUGNE</name>
<keyword evidence="3" id="KW-1185">Reference proteome</keyword>
<dbReference type="EMBL" id="VXIV02000962">
    <property type="protein sequence ID" value="KAF6034960.1"/>
    <property type="molecule type" value="Genomic_DNA"/>
</dbReference>
<evidence type="ECO:0000313" key="3">
    <source>
        <dbReference type="Proteomes" id="UP000593567"/>
    </source>
</evidence>
<gene>
    <name evidence="2" type="ORF">EB796_006734</name>
</gene>
<feature type="compositionally biased region" description="Polar residues" evidence="1">
    <location>
        <begin position="47"/>
        <end position="69"/>
    </location>
</feature>